<sequence>MQKGAASRESAFIGYTELKEKGCVLTTSYGKINIKFLSNVAPETVAAVHALAADISACQSCKFYRNEAVPPEGTFGPPYGLLQGSLQGMQETPPAEGGSPAKRGQVCMIPRTQEFFIALVDHDEWGAAHTVWGEVAPADMESTVRKIVEQPFHTVKHPEYGTIMRMLDAEVPFTISLAGRTTTA</sequence>
<protein>
    <recommendedName>
        <fullName evidence="1">PPIase cyclophilin-type domain-containing protein</fullName>
    </recommendedName>
</protein>
<proteinExistence type="predicted"/>
<evidence type="ECO:0000259" key="1">
    <source>
        <dbReference type="Pfam" id="PF00160"/>
    </source>
</evidence>
<organism evidence="2 3">
    <name type="scientific">Coccomyxa viridis</name>
    <dbReference type="NCBI Taxonomy" id="1274662"/>
    <lineage>
        <taxon>Eukaryota</taxon>
        <taxon>Viridiplantae</taxon>
        <taxon>Chlorophyta</taxon>
        <taxon>core chlorophytes</taxon>
        <taxon>Trebouxiophyceae</taxon>
        <taxon>Trebouxiophyceae incertae sedis</taxon>
        <taxon>Coccomyxaceae</taxon>
        <taxon>Coccomyxa</taxon>
    </lineage>
</organism>
<dbReference type="InterPro" id="IPR029000">
    <property type="entry name" value="Cyclophilin-like_dom_sf"/>
</dbReference>
<comment type="caution">
    <text evidence="2">The sequence shown here is derived from an EMBL/GenBank/DDBJ whole genome shotgun (WGS) entry which is preliminary data.</text>
</comment>
<gene>
    <name evidence="2" type="ORF">CVIRNUC_005003</name>
</gene>
<dbReference type="InterPro" id="IPR002130">
    <property type="entry name" value="Cyclophilin-type_PPIase_dom"/>
</dbReference>
<dbReference type="SUPFAM" id="SSF50891">
    <property type="entry name" value="Cyclophilin-like"/>
    <property type="match status" value="1"/>
</dbReference>
<dbReference type="Pfam" id="PF00160">
    <property type="entry name" value="Pro_isomerase"/>
    <property type="match status" value="1"/>
</dbReference>
<reference evidence="2 3" key="1">
    <citation type="submission" date="2023-10" db="EMBL/GenBank/DDBJ databases">
        <authorList>
            <person name="Maclean D."/>
            <person name="Macfadyen A."/>
        </authorList>
    </citation>
    <scope>NUCLEOTIDE SEQUENCE [LARGE SCALE GENOMIC DNA]</scope>
</reference>
<dbReference type="AlphaFoldDB" id="A0AAV1I5R4"/>
<evidence type="ECO:0000313" key="2">
    <source>
        <dbReference type="EMBL" id="CAK0780300.1"/>
    </source>
</evidence>
<evidence type="ECO:0000313" key="3">
    <source>
        <dbReference type="Proteomes" id="UP001314263"/>
    </source>
</evidence>
<keyword evidence="3" id="KW-1185">Reference proteome</keyword>
<accession>A0AAV1I5R4</accession>
<dbReference type="Gene3D" id="2.40.100.10">
    <property type="entry name" value="Cyclophilin-like"/>
    <property type="match status" value="1"/>
</dbReference>
<dbReference type="PANTHER" id="PTHR46873:SF1">
    <property type="entry name" value="EXPRESSED PROTEIN"/>
    <property type="match status" value="1"/>
</dbReference>
<dbReference type="Proteomes" id="UP001314263">
    <property type="component" value="Unassembled WGS sequence"/>
</dbReference>
<dbReference type="PANTHER" id="PTHR46873">
    <property type="entry name" value="EXPRESSED PROTEIN"/>
    <property type="match status" value="1"/>
</dbReference>
<dbReference type="EMBL" id="CAUYUE010000006">
    <property type="protein sequence ID" value="CAK0780300.1"/>
    <property type="molecule type" value="Genomic_DNA"/>
</dbReference>
<dbReference type="GO" id="GO:0003755">
    <property type="term" value="F:peptidyl-prolyl cis-trans isomerase activity"/>
    <property type="evidence" value="ECO:0007669"/>
    <property type="project" value="InterPro"/>
</dbReference>
<name>A0AAV1I5R4_9CHLO</name>
<feature type="domain" description="PPIase cyclophilin-type" evidence="1">
    <location>
        <begin position="25"/>
        <end position="160"/>
    </location>
</feature>